<evidence type="ECO:0000313" key="5">
    <source>
        <dbReference type="Proteomes" id="UP000282433"/>
    </source>
</evidence>
<dbReference type="InterPro" id="IPR007358">
    <property type="entry name" value="Nucleoid_associated_NdpA"/>
</dbReference>
<dbReference type="GO" id="GO:0003690">
    <property type="term" value="F:double-stranded DNA binding"/>
    <property type="evidence" value="ECO:0007669"/>
    <property type="project" value="TreeGrafter"/>
</dbReference>
<dbReference type="EMBL" id="LR134162">
    <property type="protein sequence ID" value="VEB00720.1"/>
    <property type="molecule type" value="Genomic_DNA"/>
</dbReference>
<reference evidence="4 5" key="1">
    <citation type="submission" date="2018-12" db="EMBL/GenBank/DDBJ databases">
        <authorList>
            <consortium name="Pathogen Informatics"/>
        </authorList>
    </citation>
    <scope>NUCLEOTIDE SEQUENCE [LARGE SCALE GENOMIC DNA]</scope>
    <source>
        <strain evidence="4 5">NCTC13635</strain>
    </source>
</reference>
<keyword evidence="3" id="KW-0963">Cytoplasm</keyword>
<dbReference type="AlphaFoldDB" id="A0A3S4GCV7"/>
<evidence type="ECO:0000256" key="1">
    <source>
        <dbReference type="ARBA" id="ARBA00004453"/>
    </source>
</evidence>
<organism evidence="4 5">
    <name type="scientific">Klebsiella pneumoniae</name>
    <dbReference type="NCBI Taxonomy" id="573"/>
    <lineage>
        <taxon>Bacteria</taxon>
        <taxon>Pseudomonadati</taxon>
        <taxon>Pseudomonadota</taxon>
        <taxon>Gammaproteobacteria</taxon>
        <taxon>Enterobacterales</taxon>
        <taxon>Enterobacteriaceae</taxon>
        <taxon>Klebsiella/Raoultella group</taxon>
        <taxon>Klebsiella</taxon>
        <taxon>Klebsiella pneumoniae complex</taxon>
    </lineage>
</organism>
<comment type="similarity">
    <text evidence="2">Belongs to the YejK family.</text>
</comment>
<evidence type="ECO:0000256" key="3">
    <source>
        <dbReference type="ARBA" id="ARBA00022490"/>
    </source>
</evidence>
<dbReference type="Proteomes" id="UP000282433">
    <property type="component" value="Chromosome"/>
</dbReference>
<dbReference type="Pfam" id="PF04245">
    <property type="entry name" value="NA37"/>
    <property type="match status" value="1"/>
</dbReference>
<dbReference type="GO" id="GO:0043590">
    <property type="term" value="C:bacterial nucleoid"/>
    <property type="evidence" value="ECO:0007669"/>
    <property type="project" value="TreeGrafter"/>
</dbReference>
<dbReference type="PANTHER" id="PTHR38772">
    <property type="match status" value="1"/>
</dbReference>
<proteinExistence type="inferred from homology"/>
<gene>
    <name evidence="4" type="primary">yejK_1</name>
    <name evidence="4" type="ORF">NCTC13635_01510</name>
</gene>
<name>A0A3S4GCV7_KLEPN</name>
<dbReference type="GO" id="GO:0003727">
    <property type="term" value="F:single-stranded RNA binding"/>
    <property type="evidence" value="ECO:0007669"/>
    <property type="project" value="TreeGrafter"/>
</dbReference>
<evidence type="ECO:0000256" key="2">
    <source>
        <dbReference type="ARBA" id="ARBA00009035"/>
    </source>
</evidence>
<protein>
    <submittedName>
        <fullName evidence="4">Nucleoid-associated protein NdpA</fullName>
    </submittedName>
</protein>
<comment type="subcellular location">
    <subcellularLocation>
        <location evidence="1">Cytoplasm</location>
        <location evidence="1">Nucleoid</location>
    </subcellularLocation>
</comment>
<dbReference type="PANTHER" id="PTHR38772:SF1">
    <property type="entry name" value="NUCLEOID-ASSOCIATED PROTEIN YEJK"/>
    <property type="match status" value="1"/>
</dbReference>
<evidence type="ECO:0000313" key="4">
    <source>
        <dbReference type="EMBL" id="VEB00720.1"/>
    </source>
</evidence>
<sequence length="57" mass="6458">MTSAADAQLDKSERQNVRQQVYAYCNEQLQAGEEIELESLSKELAASAKRASQEFHR</sequence>
<accession>A0A3S4GCV7</accession>